<organism evidence="3 4">
    <name type="scientific">Desulfocucumis palustris</name>
    <dbReference type="NCBI Taxonomy" id="1898651"/>
    <lineage>
        <taxon>Bacteria</taxon>
        <taxon>Bacillati</taxon>
        <taxon>Bacillota</taxon>
        <taxon>Clostridia</taxon>
        <taxon>Eubacteriales</taxon>
        <taxon>Desulfocucumaceae</taxon>
        <taxon>Desulfocucumis</taxon>
    </lineage>
</organism>
<dbReference type="OrthoDB" id="9148007at2"/>
<feature type="compositionally biased region" description="Basic and acidic residues" evidence="1">
    <location>
        <begin position="261"/>
        <end position="270"/>
    </location>
</feature>
<dbReference type="EMBL" id="BFAV01000169">
    <property type="protein sequence ID" value="GBF35459.1"/>
    <property type="molecule type" value="Genomic_DNA"/>
</dbReference>
<protein>
    <recommendedName>
        <fullName evidence="2">Restriction endonuclease type I HsdR N-terminal domain-containing protein</fullName>
    </recommendedName>
</protein>
<feature type="compositionally biased region" description="Basic and acidic residues" evidence="1">
    <location>
        <begin position="236"/>
        <end position="246"/>
    </location>
</feature>
<name>A0A2L2XGG9_9FIRM</name>
<dbReference type="GO" id="GO:0009035">
    <property type="term" value="F:type I site-specific deoxyribonuclease activity"/>
    <property type="evidence" value="ECO:0007669"/>
    <property type="project" value="UniProtKB-EC"/>
</dbReference>
<dbReference type="AlphaFoldDB" id="A0A2L2XGG9"/>
<feature type="domain" description="Restriction endonuclease type I HsdR N-terminal" evidence="2">
    <location>
        <begin position="62"/>
        <end position="125"/>
    </location>
</feature>
<proteinExistence type="predicted"/>
<comment type="caution">
    <text evidence="3">The sequence shown here is derived from an EMBL/GenBank/DDBJ whole genome shotgun (WGS) entry which is preliminary data.</text>
</comment>
<dbReference type="GO" id="GO:0005524">
    <property type="term" value="F:ATP binding"/>
    <property type="evidence" value="ECO:0007669"/>
    <property type="project" value="UniProtKB-KW"/>
</dbReference>
<keyword evidence="4" id="KW-1185">Reference proteome</keyword>
<dbReference type="InterPro" id="IPR017035">
    <property type="entry name" value="UCP035009_HsdR_All3000-type"/>
</dbReference>
<feature type="region of interest" description="Disordered" evidence="1">
    <location>
        <begin position="236"/>
        <end position="270"/>
    </location>
</feature>
<dbReference type="GO" id="GO:0009307">
    <property type="term" value="P:DNA restriction-modification system"/>
    <property type="evidence" value="ECO:0007669"/>
    <property type="project" value="UniProtKB-KW"/>
</dbReference>
<evidence type="ECO:0000313" key="3">
    <source>
        <dbReference type="EMBL" id="GBF35459.1"/>
    </source>
</evidence>
<dbReference type="GO" id="GO:0003677">
    <property type="term" value="F:DNA binding"/>
    <property type="evidence" value="ECO:0007669"/>
    <property type="project" value="UniProtKB-KW"/>
</dbReference>
<evidence type="ECO:0000256" key="1">
    <source>
        <dbReference type="SAM" id="MobiDB-lite"/>
    </source>
</evidence>
<dbReference type="Proteomes" id="UP000239549">
    <property type="component" value="Unassembled WGS sequence"/>
</dbReference>
<evidence type="ECO:0000259" key="2">
    <source>
        <dbReference type="Pfam" id="PF04313"/>
    </source>
</evidence>
<gene>
    <name evidence="3" type="ORF">DCCM_4588</name>
</gene>
<dbReference type="PIRSF" id="PIRSF035009">
    <property type="entry name" value="UCP035009_HSDR_N"/>
    <property type="match status" value="1"/>
</dbReference>
<evidence type="ECO:0000313" key="4">
    <source>
        <dbReference type="Proteomes" id="UP000239549"/>
    </source>
</evidence>
<dbReference type="Pfam" id="PF04313">
    <property type="entry name" value="HSDR_N"/>
    <property type="match status" value="1"/>
</dbReference>
<reference evidence="4" key="1">
    <citation type="submission" date="2018-02" db="EMBL/GenBank/DDBJ databases">
        <title>Genome sequence of Desulfocucumis palustris strain NAW-5.</title>
        <authorList>
            <person name="Watanabe M."/>
            <person name="Kojima H."/>
            <person name="Fukui M."/>
        </authorList>
    </citation>
    <scope>NUCLEOTIDE SEQUENCE [LARGE SCALE GENOMIC DNA]</scope>
    <source>
        <strain evidence="4">NAW-5</strain>
    </source>
</reference>
<dbReference type="InterPro" id="IPR007409">
    <property type="entry name" value="Restrct_endonuc_type1_HsdR_N"/>
</dbReference>
<sequence length="367" mass="42520">MDFIDELKQFSARVENLKDQIKTEEATKTSIIMPFFQLLGYDIFNPNEFVPEFTADTGIKKGEKVDYAIIIDGKPIILIEAKWCGENLQKHDSQLFRYFVTTPSKFAILTNGLLYKIYTDLDEPNKMDEQPFLEFNILDIKDSLVHEIKKFHKSNFDVDEIFNTASELKYANQIKQLMEQQLSTPTDGFVNFVLSDVYNGRKTQHVIDKFRDIVKKSMNQFINEVMNDRIKSALQTKHEGQAKPEQAKSGNDDENGINSDVKPELEDKEKSRISTTIDELEGLFIVRSLLRDVVPSNRVTHKDTESYFGVLLDNNTWKWICRLNLSGNQKSIIIPDENKKGIKHNIKSIDELYDFKVKLIEAVNRYL</sequence>
<dbReference type="RefSeq" id="WP_104373529.1">
    <property type="nucleotide sequence ID" value="NZ_BFAV01000169.1"/>
</dbReference>
<accession>A0A2L2XGG9</accession>